<dbReference type="Gene3D" id="3.40.50.150">
    <property type="entry name" value="Vaccinia Virus protein VP39"/>
    <property type="match status" value="1"/>
</dbReference>
<sequence length="222" mass="24963">MSGHSHDGECSHGDFACPFSDDHPAMKMPKNVEESKEVYDAWSKTYDKDINLFNYNGHKLAAESIAKTIKNKDAEILDLGCCTGLVGLELQRCGFSNVDGLDISEECVKLAREKNAYRKIYIEETSPDKPLSFPTGSYDVVTVVGAGMFLDIKTMKDWLRITKTDGFVVIAVMESELTDKAFKPTVDEYLEKGLMKEVHKDIVKDFMMETNGAVVYYQPCRE</sequence>
<dbReference type="RefSeq" id="XP_002734272.1">
    <property type="nucleotide sequence ID" value="XM_002734226.2"/>
</dbReference>
<evidence type="ECO:0000259" key="4">
    <source>
        <dbReference type="Pfam" id="PF13649"/>
    </source>
</evidence>
<dbReference type="InterPro" id="IPR029063">
    <property type="entry name" value="SAM-dependent_MTases_sf"/>
</dbReference>
<accession>A0ABM0GP60</accession>
<evidence type="ECO:0000256" key="1">
    <source>
        <dbReference type="ARBA" id="ARBA00022603"/>
    </source>
</evidence>
<dbReference type="PANTHER" id="PTHR43464:SF19">
    <property type="entry name" value="UBIQUINONE BIOSYNTHESIS O-METHYLTRANSFERASE, MITOCHONDRIAL"/>
    <property type="match status" value="1"/>
</dbReference>
<organism evidence="5 6">
    <name type="scientific">Saccoglossus kowalevskii</name>
    <name type="common">Acorn worm</name>
    <dbReference type="NCBI Taxonomy" id="10224"/>
    <lineage>
        <taxon>Eukaryota</taxon>
        <taxon>Metazoa</taxon>
        <taxon>Hemichordata</taxon>
        <taxon>Enteropneusta</taxon>
        <taxon>Harrimaniidae</taxon>
        <taxon>Saccoglossus</taxon>
    </lineage>
</organism>
<keyword evidence="2" id="KW-0808">Transferase</keyword>
<feature type="domain" description="Methyltransferase" evidence="4">
    <location>
        <begin position="76"/>
        <end position="166"/>
    </location>
</feature>
<gene>
    <name evidence="6" type="primary">LOC100375171</name>
</gene>
<dbReference type="Proteomes" id="UP000694865">
    <property type="component" value="Unplaced"/>
</dbReference>
<dbReference type="GeneID" id="100375171"/>
<proteinExistence type="predicted"/>
<protein>
    <submittedName>
        <fullName evidence="6">Uncharacterized protein LOC100375171</fullName>
    </submittedName>
</protein>
<name>A0ABM0GP60_SACKO</name>
<reference evidence="6" key="1">
    <citation type="submission" date="2025-08" db="UniProtKB">
        <authorList>
            <consortium name="RefSeq"/>
        </authorList>
    </citation>
    <scope>IDENTIFICATION</scope>
    <source>
        <tissue evidence="6">Testes</tissue>
    </source>
</reference>
<dbReference type="Pfam" id="PF13649">
    <property type="entry name" value="Methyltransf_25"/>
    <property type="match status" value="1"/>
</dbReference>
<keyword evidence="3" id="KW-0949">S-adenosyl-L-methionine</keyword>
<evidence type="ECO:0000256" key="3">
    <source>
        <dbReference type="ARBA" id="ARBA00022691"/>
    </source>
</evidence>
<evidence type="ECO:0000313" key="5">
    <source>
        <dbReference type="Proteomes" id="UP000694865"/>
    </source>
</evidence>
<evidence type="ECO:0000256" key="2">
    <source>
        <dbReference type="ARBA" id="ARBA00022679"/>
    </source>
</evidence>
<dbReference type="SUPFAM" id="SSF53335">
    <property type="entry name" value="S-adenosyl-L-methionine-dependent methyltransferases"/>
    <property type="match status" value="1"/>
</dbReference>
<dbReference type="CDD" id="cd02440">
    <property type="entry name" value="AdoMet_MTases"/>
    <property type="match status" value="1"/>
</dbReference>
<keyword evidence="1" id="KW-0489">Methyltransferase</keyword>
<keyword evidence="5" id="KW-1185">Reference proteome</keyword>
<dbReference type="InterPro" id="IPR041698">
    <property type="entry name" value="Methyltransf_25"/>
</dbReference>
<evidence type="ECO:0000313" key="6">
    <source>
        <dbReference type="RefSeq" id="XP_002734272.1"/>
    </source>
</evidence>
<dbReference type="PANTHER" id="PTHR43464">
    <property type="entry name" value="METHYLTRANSFERASE"/>
    <property type="match status" value="1"/>
</dbReference>